<sequence length="35" mass="4050">SLHLKTTRPFRYLSLTINESESIQLTNNSANICRK</sequence>
<dbReference type="AlphaFoldDB" id="A0A382I2T6"/>
<dbReference type="EMBL" id="UINC01064699">
    <property type="protein sequence ID" value="SVB93609.1"/>
    <property type="molecule type" value="Genomic_DNA"/>
</dbReference>
<reference evidence="1" key="1">
    <citation type="submission" date="2018-05" db="EMBL/GenBank/DDBJ databases">
        <authorList>
            <person name="Lanie J.A."/>
            <person name="Ng W.-L."/>
            <person name="Kazmierczak K.M."/>
            <person name="Andrzejewski T.M."/>
            <person name="Davidsen T.M."/>
            <person name="Wayne K.J."/>
            <person name="Tettelin H."/>
            <person name="Glass J.I."/>
            <person name="Rusch D."/>
            <person name="Podicherti R."/>
            <person name="Tsui H.-C.T."/>
            <person name="Winkler M.E."/>
        </authorList>
    </citation>
    <scope>NUCLEOTIDE SEQUENCE</scope>
</reference>
<gene>
    <name evidence="1" type="ORF">METZ01_LOCUS246463</name>
</gene>
<evidence type="ECO:0000313" key="1">
    <source>
        <dbReference type="EMBL" id="SVB93609.1"/>
    </source>
</evidence>
<protein>
    <submittedName>
        <fullName evidence="1">Uncharacterized protein</fullName>
    </submittedName>
</protein>
<organism evidence="1">
    <name type="scientific">marine metagenome</name>
    <dbReference type="NCBI Taxonomy" id="408172"/>
    <lineage>
        <taxon>unclassified sequences</taxon>
        <taxon>metagenomes</taxon>
        <taxon>ecological metagenomes</taxon>
    </lineage>
</organism>
<name>A0A382I2T6_9ZZZZ</name>
<proteinExistence type="predicted"/>
<feature type="non-terminal residue" evidence="1">
    <location>
        <position position="1"/>
    </location>
</feature>
<accession>A0A382I2T6</accession>